<dbReference type="InterPro" id="IPR017907">
    <property type="entry name" value="Znf_RING_CS"/>
</dbReference>
<comment type="pathway">
    <text evidence="3">Protein modification; protein ubiquitination.</text>
</comment>
<evidence type="ECO:0000256" key="1">
    <source>
        <dbReference type="ARBA" id="ARBA00000900"/>
    </source>
</evidence>
<evidence type="ECO:0000313" key="12">
    <source>
        <dbReference type="Proteomes" id="UP001500889"/>
    </source>
</evidence>
<proteinExistence type="predicted"/>
<comment type="catalytic activity">
    <reaction evidence="1">
        <text>S-ubiquitinyl-[E2 ubiquitin-conjugating enzyme]-L-cysteine + [acceptor protein]-L-lysine = [E2 ubiquitin-conjugating enzyme]-L-cysteine + N(6)-ubiquitinyl-[acceptor protein]-L-lysine.</text>
        <dbReference type="EC" id="2.3.2.27"/>
    </reaction>
</comment>
<keyword evidence="8" id="KW-0833">Ubl conjugation pathway</keyword>
<dbReference type="GO" id="GO:0005783">
    <property type="term" value="C:endoplasmic reticulum"/>
    <property type="evidence" value="ECO:0007669"/>
    <property type="project" value="InterPro"/>
</dbReference>
<dbReference type="EMBL" id="AP029263">
    <property type="protein sequence ID" value="BFF90727.1"/>
    <property type="molecule type" value="Genomic_DNA"/>
</dbReference>
<name>A0AAU9F870_DROMD</name>
<keyword evidence="10" id="KW-0472">Membrane</keyword>
<evidence type="ECO:0000256" key="3">
    <source>
        <dbReference type="ARBA" id="ARBA00004906"/>
    </source>
</evidence>
<evidence type="ECO:0000256" key="6">
    <source>
        <dbReference type="ARBA" id="ARBA00022723"/>
    </source>
</evidence>
<organism evidence="11 12">
    <name type="scientific">Drosophila madeirensis</name>
    <name type="common">Fruit fly</name>
    <dbReference type="NCBI Taxonomy" id="30013"/>
    <lineage>
        <taxon>Eukaryota</taxon>
        <taxon>Metazoa</taxon>
        <taxon>Ecdysozoa</taxon>
        <taxon>Arthropoda</taxon>
        <taxon>Hexapoda</taxon>
        <taxon>Insecta</taxon>
        <taxon>Pterygota</taxon>
        <taxon>Neoptera</taxon>
        <taxon>Endopterygota</taxon>
        <taxon>Diptera</taxon>
        <taxon>Brachycera</taxon>
        <taxon>Muscomorpha</taxon>
        <taxon>Ephydroidea</taxon>
        <taxon>Drosophilidae</taxon>
        <taxon>Drosophila</taxon>
        <taxon>Sophophora</taxon>
    </lineage>
</organism>
<dbReference type="PANTHER" id="PTHR12313">
    <property type="entry name" value="E3 UBIQUITIN-PROTEIN LIGASE RNF5-RELATED"/>
    <property type="match status" value="1"/>
</dbReference>
<dbReference type="InterPro" id="IPR045103">
    <property type="entry name" value="RNF5/RNF185-like"/>
</dbReference>
<dbReference type="SUPFAM" id="SSF57850">
    <property type="entry name" value="RING/U-box"/>
    <property type="match status" value="1"/>
</dbReference>
<evidence type="ECO:0000256" key="5">
    <source>
        <dbReference type="ARBA" id="ARBA00022679"/>
    </source>
</evidence>
<keyword evidence="12" id="KW-1185">Reference proteome</keyword>
<dbReference type="EC" id="2.3.2.27" evidence="4"/>
<evidence type="ECO:0000256" key="7">
    <source>
        <dbReference type="ARBA" id="ARBA00022771"/>
    </source>
</evidence>
<keyword evidence="5" id="KW-0808">Transferase</keyword>
<dbReference type="InterPro" id="IPR013083">
    <property type="entry name" value="Znf_RING/FYVE/PHD"/>
</dbReference>
<evidence type="ECO:0000256" key="8">
    <source>
        <dbReference type="ARBA" id="ARBA00022786"/>
    </source>
</evidence>
<evidence type="ECO:0000256" key="4">
    <source>
        <dbReference type="ARBA" id="ARBA00012483"/>
    </source>
</evidence>
<dbReference type="Proteomes" id="UP001500889">
    <property type="component" value="Chromosome O"/>
</dbReference>
<keyword evidence="6" id="KW-0479">Metal-binding</keyword>
<dbReference type="PROSITE" id="PS00518">
    <property type="entry name" value="ZF_RING_1"/>
    <property type="match status" value="1"/>
</dbReference>
<evidence type="ECO:0000313" key="11">
    <source>
        <dbReference type="EMBL" id="BFF90727.1"/>
    </source>
</evidence>
<keyword evidence="9" id="KW-0862">Zinc</keyword>
<keyword evidence="7" id="KW-0863">Zinc-finger</keyword>
<dbReference type="AlphaFoldDB" id="A0AAU9F870"/>
<accession>A0AAU9F870</accession>
<dbReference type="GO" id="GO:0006511">
    <property type="term" value="P:ubiquitin-dependent protein catabolic process"/>
    <property type="evidence" value="ECO:0007669"/>
    <property type="project" value="InterPro"/>
</dbReference>
<gene>
    <name evidence="11" type="ORF">DMAD_09198</name>
</gene>
<reference evidence="11 12" key="1">
    <citation type="submission" date="2024-02" db="EMBL/GenBank/DDBJ databases">
        <title>A chromosome-level genome assembly of Drosophila madeirensis, a fruit fly species endemic to Madeira island.</title>
        <authorList>
            <person name="Tomihara K."/>
            <person name="Llopart A."/>
            <person name="Yamamoto D."/>
        </authorList>
    </citation>
    <scope>NUCLEOTIDE SEQUENCE [LARGE SCALE GENOMIC DNA]</scope>
    <source>
        <strain evidence="11 12">RF1</strain>
    </source>
</reference>
<protein>
    <recommendedName>
        <fullName evidence="4">RING-type E3 ubiquitin transferase</fullName>
        <ecNumber evidence="4">2.3.2.27</ecNumber>
    </recommendedName>
</protein>
<sequence>MYPNESPFYFCSFSAQLSNIFQPVVAEIITDSHSKNYYKENSERAKRNMEAAGDQRLAEHCPVVDEIIASGMNPTAGEEQPKAAENIRQRNNKKLEPYKCCLCAKYLRCGVITICGHFYCWSCLWPQLHDEESPKCCHCLRPLILHEDIVPLHCDGPNDGAGSSLLAQPGNVPRPTGFHFKYENVSNWFTFCEPSDSFLFTSRNLYRVLGTLRNEHPRTVRVLGILKWIQLLCIGVLCLLWLV</sequence>
<evidence type="ECO:0000256" key="9">
    <source>
        <dbReference type="ARBA" id="ARBA00022833"/>
    </source>
</evidence>
<evidence type="ECO:0000256" key="2">
    <source>
        <dbReference type="ARBA" id="ARBA00004308"/>
    </source>
</evidence>
<dbReference type="GO" id="GO:0061630">
    <property type="term" value="F:ubiquitin protein ligase activity"/>
    <property type="evidence" value="ECO:0007669"/>
    <property type="project" value="UniProtKB-EC"/>
</dbReference>
<comment type="subcellular location">
    <subcellularLocation>
        <location evidence="2">Endomembrane system</location>
    </subcellularLocation>
</comment>
<dbReference type="Gene3D" id="3.30.40.10">
    <property type="entry name" value="Zinc/RING finger domain, C3HC4 (zinc finger)"/>
    <property type="match status" value="1"/>
</dbReference>
<dbReference type="GO" id="GO:0008270">
    <property type="term" value="F:zinc ion binding"/>
    <property type="evidence" value="ECO:0007669"/>
    <property type="project" value="UniProtKB-KW"/>
</dbReference>
<evidence type="ECO:0000256" key="10">
    <source>
        <dbReference type="ARBA" id="ARBA00023136"/>
    </source>
</evidence>